<feature type="region of interest" description="Disordered" evidence="1">
    <location>
        <begin position="24"/>
        <end position="77"/>
    </location>
</feature>
<keyword evidence="2" id="KW-0732">Signal</keyword>
<evidence type="ECO:0000313" key="3">
    <source>
        <dbReference type="EMBL" id="BDV35932.1"/>
    </source>
</evidence>
<feature type="signal peptide" evidence="2">
    <location>
        <begin position="1"/>
        <end position="24"/>
    </location>
</feature>
<dbReference type="EMBL" id="AP027142">
    <property type="protein sequence ID" value="BDV35932.1"/>
    <property type="molecule type" value="Genomic_DNA"/>
</dbReference>
<protein>
    <recommendedName>
        <fullName evidence="5">Cellulose-binding protein</fullName>
    </recommendedName>
</protein>
<accession>A0ABN6VLH9</accession>
<sequence>MRRAFALSLCFALASMFLSGDALAKSHKRAPAPPPAAESDDFPIPLPKELTSNLDWLNDGAGDPATGNLQPNAHANDNYFLEQQDFRRNDPTRFTEMGTIFDGW</sequence>
<evidence type="ECO:0000256" key="1">
    <source>
        <dbReference type="SAM" id="MobiDB-lite"/>
    </source>
</evidence>
<name>A0ABN6VLH9_9HYPH</name>
<dbReference type="Proteomes" id="UP001317629">
    <property type="component" value="Chromosome"/>
</dbReference>
<proteinExistence type="predicted"/>
<evidence type="ECO:0008006" key="5">
    <source>
        <dbReference type="Google" id="ProtNLM"/>
    </source>
</evidence>
<organism evidence="3 4">
    <name type="scientific">Methylocystis iwaonis</name>
    <dbReference type="NCBI Taxonomy" id="2885079"/>
    <lineage>
        <taxon>Bacteria</taxon>
        <taxon>Pseudomonadati</taxon>
        <taxon>Pseudomonadota</taxon>
        <taxon>Alphaproteobacteria</taxon>
        <taxon>Hyphomicrobiales</taxon>
        <taxon>Methylocystaceae</taxon>
        <taxon>Methylocystis</taxon>
    </lineage>
</organism>
<dbReference type="RefSeq" id="WP_202071169.1">
    <property type="nucleotide sequence ID" value="NZ_AP027142.1"/>
</dbReference>
<evidence type="ECO:0000313" key="4">
    <source>
        <dbReference type="Proteomes" id="UP001317629"/>
    </source>
</evidence>
<evidence type="ECO:0000256" key="2">
    <source>
        <dbReference type="SAM" id="SignalP"/>
    </source>
</evidence>
<keyword evidence="4" id="KW-1185">Reference proteome</keyword>
<reference evidence="3 4" key="1">
    <citation type="journal article" date="2023" name="Int. J. Syst. Evol. Microbiol.">
        <title>Methylocystis iwaonis sp. nov., a type II methane-oxidizing bacterium from surface soil of a rice paddy field in Japan, and emended description of the genus Methylocystis (ex Whittenbury et al. 1970) Bowman et al. 1993.</title>
        <authorList>
            <person name="Kaise H."/>
            <person name="Sawadogo J.B."/>
            <person name="Alam M.S."/>
            <person name="Ueno C."/>
            <person name="Dianou D."/>
            <person name="Shinjo R."/>
            <person name="Asakawa S."/>
        </authorList>
    </citation>
    <scope>NUCLEOTIDE SEQUENCE [LARGE SCALE GENOMIC DNA]</scope>
    <source>
        <strain evidence="3 4">SS37A-Re</strain>
    </source>
</reference>
<feature type="chain" id="PRO_5047048775" description="Cellulose-binding protein" evidence="2">
    <location>
        <begin position="25"/>
        <end position="104"/>
    </location>
</feature>
<gene>
    <name evidence="3" type="ORF">SS37A_34610</name>
</gene>